<evidence type="ECO:0000256" key="1">
    <source>
        <dbReference type="SAM" id="MobiDB-lite"/>
    </source>
</evidence>
<evidence type="ECO:0000313" key="3">
    <source>
        <dbReference type="Proteomes" id="UP000325313"/>
    </source>
</evidence>
<dbReference type="Proteomes" id="UP000325313">
    <property type="component" value="Unassembled WGS sequence"/>
</dbReference>
<feature type="compositionally biased region" description="Polar residues" evidence="1">
    <location>
        <begin position="47"/>
        <end position="57"/>
    </location>
</feature>
<proteinExistence type="predicted"/>
<dbReference type="EMBL" id="VDEP01000271">
    <property type="protein sequence ID" value="KAA1116084.1"/>
    <property type="molecule type" value="Genomic_DNA"/>
</dbReference>
<name>A0A5B0QTM3_PUCGR</name>
<organism evidence="2 3">
    <name type="scientific">Puccinia graminis f. sp. tritici</name>
    <dbReference type="NCBI Taxonomy" id="56615"/>
    <lineage>
        <taxon>Eukaryota</taxon>
        <taxon>Fungi</taxon>
        <taxon>Dikarya</taxon>
        <taxon>Basidiomycota</taxon>
        <taxon>Pucciniomycotina</taxon>
        <taxon>Pucciniomycetes</taxon>
        <taxon>Pucciniales</taxon>
        <taxon>Pucciniaceae</taxon>
        <taxon>Puccinia</taxon>
    </lineage>
</organism>
<accession>A0A5B0QTM3</accession>
<dbReference type="AlphaFoldDB" id="A0A5B0QTM3"/>
<sequence>MPNNGWDRAAKVPLKQGGGLFHALLTTDSHSASLRVPKLACHRNRNGPEQGTAGTSPVNPPPLDMRPSSNSQCPKPSQARCEKYQYSVSRQSHSGFSTPKPADGFGGSTPIPRGFRWKFRGFRGLGVDPPLFGSRLAKTLYVFFKLIMIYLCTPRVHGDVLKPSGLNGLRPPHQLSQKRPGGVLTFSPGGRLGGDWLSAPDVFKSN</sequence>
<gene>
    <name evidence="2" type="ORF">PGTUg99_034535</name>
</gene>
<comment type="caution">
    <text evidence="2">The sequence shown here is derived from an EMBL/GenBank/DDBJ whole genome shotgun (WGS) entry which is preliminary data.</text>
</comment>
<feature type="region of interest" description="Disordered" evidence="1">
    <location>
        <begin position="42"/>
        <end position="81"/>
    </location>
</feature>
<evidence type="ECO:0000313" key="2">
    <source>
        <dbReference type="EMBL" id="KAA1116084.1"/>
    </source>
</evidence>
<protein>
    <submittedName>
        <fullName evidence="2">Uncharacterized protein</fullName>
    </submittedName>
</protein>
<reference evidence="2 3" key="1">
    <citation type="submission" date="2019-05" db="EMBL/GenBank/DDBJ databases">
        <title>Emergence of the Ug99 lineage of the wheat stem rust pathogen through somatic hybridization.</title>
        <authorList>
            <person name="Li F."/>
            <person name="Upadhyaya N.M."/>
            <person name="Sperschneider J."/>
            <person name="Matny O."/>
            <person name="Nguyen-Phuc H."/>
            <person name="Mago R."/>
            <person name="Raley C."/>
            <person name="Miller M.E."/>
            <person name="Silverstein K.A.T."/>
            <person name="Henningsen E."/>
            <person name="Hirsch C.D."/>
            <person name="Visser B."/>
            <person name="Pretorius Z.A."/>
            <person name="Steffenson B.J."/>
            <person name="Schwessinger B."/>
            <person name="Dodds P.N."/>
            <person name="Figueroa M."/>
        </authorList>
    </citation>
    <scope>NUCLEOTIDE SEQUENCE [LARGE SCALE GENOMIC DNA]</scope>
    <source>
        <strain evidence="2 3">Ug99</strain>
    </source>
</reference>